<evidence type="ECO:0008006" key="4">
    <source>
        <dbReference type="Google" id="ProtNLM"/>
    </source>
</evidence>
<dbReference type="STRING" id="1095630.A0A2J6TRX8"/>
<evidence type="ECO:0000256" key="1">
    <source>
        <dbReference type="SAM" id="MobiDB-lite"/>
    </source>
</evidence>
<feature type="region of interest" description="Disordered" evidence="1">
    <location>
        <begin position="210"/>
        <end position="232"/>
    </location>
</feature>
<sequence>MGKNGRFGKGYGAIVGKDTKSPLRWKGPGFSKKAEPAKSKRAIQDEETNSSAISEAALPVELQQLLLNIYRDTFPGVLASDTLQALLQEVKKALYERDFTKAFGKEEFLEAYSIRWSPSRTLCYQSILVDLLEHLTEISPVCRITPPELEDGSAGDDASPMGVTCFGGGAAEVVAFGGFLRYLQDTMLRSTGEDVLAASEGLDKLSLQGKGQQNDLNQQSSPEHGLSNPDRSPGIDLCLVDTAQWQGVVRKLHDSFTTPPPLSKYASSSAKEANEALTANTNFKVTFRQDNVLGMSGSELVDVAGGRPMLVTLLFTLNELYTSSIGKTTAFLLNLTAAVTSGSLLLVVDSPGSYSETTVGTEAKRYPMYWLLDHTLLETQKSRGSESVPEWVKLVSEDSKWFRIPESIRYPIPLENMRYQMHLYRRV</sequence>
<dbReference type="AlphaFoldDB" id="A0A2J6TRX8"/>
<dbReference type="Proteomes" id="UP000235371">
    <property type="component" value="Unassembled WGS sequence"/>
</dbReference>
<evidence type="ECO:0000313" key="3">
    <source>
        <dbReference type="Proteomes" id="UP000235371"/>
    </source>
</evidence>
<gene>
    <name evidence="2" type="ORF">K444DRAFT_624317</name>
</gene>
<dbReference type="InterPro" id="IPR021463">
    <property type="entry name" value="Methyltransf_34"/>
</dbReference>
<proteinExistence type="predicted"/>
<organism evidence="2 3">
    <name type="scientific">Hyaloscypha bicolor E</name>
    <dbReference type="NCBI Taxonomy" id="1095630"/>
    <lineage>
        <taxon>Eukaryota</taxon>
        <taxon>Fungi</taxon>
        <taxon>Dikarya</taxon>
        <taxon>Ascomycota</taxon>
        <taxon>Pezizomycotina</taxon>
        <taxon>Leotiomycetes</taxon>
        <taxon>Helotiales</taxon>
        <taxon>Hyaloscyphaceae</taxon>
        <taxon>Hyaloscypha</taxon>
        <taxon>Hyaloscypha bicolor</taxon>
    </lineage>
</organism>
<feature type="compositionally biased region" description="Polar residues" evidence="1">
    <location>
        <begin position="210"/>
        <end position="222"/>
    </location>
</feature>
<name>A0A2J6TRX8_9HELO</name>
<protein>
    <recommendedName>
        <fullName evidence="4">25S rRNA (Uridine(2843)-N(3))-methyltransferase</fullName>
    </recommendedName>
</protein>
<feature type="compositionally biased region" description="Basic and acidic residues" evidence="1">
    <location>
        <begin position="32"/>
        <end position="44"/>
    </location>
</feature>
<dbReference type="RefSeq" id="XP_024742666.1">
    <property type="nucleotide sequence ID" value="XM_024882388.1"/>
</dbReference>
<dbReference type="OrthoDB" id="6419443at2759"/>
<dbReference type="GeneID" id="36590465"/>
<dbReference type="FunCoup" id="A0A2J6TRX8">
    <property type="interactions" value="37"/>
</dbReference>
<keyword evidence="3" id="KW-1185">Reference proteome</keyword>
<accession>A0A2J6TRX8</accession>
<dbReference type="Pfam" id="PF11312">
    <property type="entry name" value="Methyltransf_34"/>
    <property type="match status" value="1"/>
</dbReference>
<dbReference type="EMBL" id="KZ613745">
    <property type="protein sequence ID" value="PMD65762.1"/>
    <property type="molecule type" value="Genomic_DNA"/>
</dbReference>
<feature type="compositionally biased region" description="Gly residues" evidence="1">
    <location>
        <begin position="1"/>
        <end position="13"/>
    </location>
</feature>
<feature type="region of interest" description="Disordered" evidence="1">
    <location>
        <begin position="1"/>
        <end position="48"/>
    </location>
</feature>
<reference evidence="2 3" key="1">
    <citation type="submission" date="2016-04" db="EMBL/GenBank/DDBJ databases">
        <title>A degradative enzymes factory behind the ericoid mycorrhizal symbiosis.</title>
        <authorList>
            <consortium name="DOE Joint Genome Institute"/>
            <person name="Martino E."/>
            <person name="Morin E."/>
            <person name="Grelet G."/>
            <person name="Kuo A."/>
            <person name="Kohler A."/>
            <person name="Daghino S."/>
            <person name="Barry K."/>
            <person name="Choi C."/>
            <person name="Cichocki N."/>
            <person name="Clum A."/>
            <person name="Copeland A."/>
            <person name="Hainaut M."/>
            <person name="Haridas S."/>
            <person name="Labutti K."/>
            <person name="Lindquist E."/>
            <person name="Lipzen A."/>
            <person name="Khouja H.-R."/>
            <person name="Murat C."/>
            <person name="Ohm R."/>
            <person name="Olson A."/>
            <person name="Spatafora J."/>
            <person name="Veneault-Fourrey C."/>
            <person name="Henrissat B."/>
            <person name="Grigoriev I."/>
            <person name="Martin F."/>
            <person name="Perotto S."/>
        </authorList>
    </citation>
    <scope>NUCLEOTIDE SEQUENCE [LARGE SCALE GENOMIC DNA]</scope>
    <source>
        <strain evidence="2 3">E</strain>
    </source>
</reference>
<evidence type="ECO:0000313" key="2">
    <source>
        <dbReference type="EMBL" id="PMD65762.1"/>
    </source>
</evidence>
<dbReference type="InParanoid" id="A0A2J6TRX8"/>